<feature type="transmembrane region" description="Helical" evidence="1">
    <location>
        <begin position="41"/>
        <end position="61"/>
    </location>
</feature>
<evidence type="ECO:0000256" key="1">
    <source>
        <dbReference type="SAM" id="Phobius"/>
    </source>
</evidence>
<evidence type="ECO:0000313" key="3">
    <source>
        <dbReference type="EMBL" id="MBW32027.1"/>
    </source>
</evidence>
<feature type="chain" id="PRO_5014733819" evidence="2">
    <location>
        <begin position="23"/>
        <end position="96"/>
    </location>
</feature>
<proteinExistence type="predicted"/>
<protein>
    <submittedName>
        <fullName evidence="3">Putative secreted peptide</fullName>
    </submittedName>
</protein>
<keyword evidence="1" id="KW-0472">Membrane</keyword>
<name>A0A2M3ZTX5_9DIPT</name>
<accession>A0A2M3ZTX5</accession>
<dbReference type="EMBL" id="GGFM01011276">
    <property type="protein sequence ID" value="MBW32027.1"/>
    <property type="molecule type" value="Transcribed_RNA"/>
</dbReference>
<keyword evidence="2" id="KW-0732">Signal</keyword>
<feature type="signal peptide" evidence="2">
    <location>
        <begin position="1"/>
        <end position="22"/>
    </location>
</feature>
<dbReference type="AlphaFoldDB" id="A0A2M3ZTX5"/>
<keyword evidence="1" id="KW-1133">Transmembrane helix</keyword>
<sequence length="96" mass="11878">MCFICFPFPFFFVLSYCEFIKGEGVACTLHMHPLHHRIVPYIFYFTFIVIYIPCFFTELFLQLCYSFYSYHYCNNDYYIVFYTLRPCRRHSHRQLS</sequence>
<keyword evidence="1" id="KW-0812">Transmembrane</keyword>
<organism evidence="3">
    <name type="scientific">Anopheles braziliensis</name>
    <dbReference type="NCBI Taxonomy" id="58242"/>
    <lineage>
        <taxon>Eukaryota</taxon>
        <taxon>Metazoa</taxon>
        <taxon>Ecdysozoa</taxon>
        <taxon>Arthropoda</taxon>
        <taxon>Hexapoda</taxon>
        <taxon>Insecta</taxon>
        <taxon>Pterygota</taxon>
        <taxon>Neoptera</taxon>
        <taxon>Endopterygota</taxon>
        <taxon>Diptera</taxon>
        <taxon>Nematocera</taxon>
        <taxon>Culicoidea</taxon>
        <taxon>Culicidae</taxon>
        <taxon>Anophelinae</taxon>
        <taxon>Anopheles</taxon>
    </lineage>
</organism>
<reference evidence="3" key="1">
    <citation type="submission" date="2018-01" db="EMBL/GenBank/DDBJ databases">
        <title>An insight into the sialome of Amazonian anophelines.</title>
        <authorList>
            <person name="Ribeiro J.M."/>
            <person name="Scarpassa V."/>
            <person name="Calvo E."/>
        </authorList>
    </citation>
    <scope>NUCLEOTIDE SEQUENCE</scope>
    <source>
        <tissue evidence="3">Salivary glands</tissue>
    </source>
</reference>
<evidence type="ECO:0000256" key="2">
    <source>
        <dbReference type="SAM" id="SignalP"/>
    </source>
</evidence>